<sequence length="69" mass="7479">MKTLAIALALLATTTVTSAFAEGGADRLRERSDQWALQRQQAQEAVAKRQAEQGNRQADVPRTEAKPAS</sequence>
<gene>
    <name evidence="3" type="ORF">V7S98_16680</name>
</gene>
<dbReference type="Proteomes" id="UP001380290">
    <property type="component" value="Unassembled WGS sequence"/>
</dbReference>
<keyword evidence="4" id="KW-1185">Reference proteome</keyword>
<protein>
    <recommendedName>
        <fullName evidence="5">Secreted protein</fullName>
    </recommendedName>
</protein>
<evidence type="ECO:0000313" key="4">
    <source>
        <dbReference type="Proteomes" id="UP001380290"/>
    </source>
</evidence>
<feature type="region of interest" description="Disordered" evidence="1">
    <location>
        <begin position="31"/>
        <end position="69"/>
    </location>
</feature>
<dbReference type="RefSeq" id="WP_339599955.1">
    <property type="nucleotide sequence ID" value="NZ_JBBHLC010000053.1"/>
</dbReference>
<accession>A0ABU8QW21</accession>
<evidence type="ECO:0000313" key="3">
    <source>
        <dbReference type="EMBL" id="MEJ5864856.1"/>
    </source>
</evidence>
<name>A0ABU8QW21_9PSED</name>
<evidence type="ECO:0000256" key="1">
    <source>
        <dbReference type="SAM" id="MobiDB-lite"/>
    </source>
</evidence>
<comment type="caution">
    <text evidence="3">The sequence shown here is derived from an EMBL/GenBank/DDBJ whole genome shotgun (WGS) entry which is preliminary data.</text>
</comment>
<proteinExistence type="predicted"/>
<reference evidence="3 4" key="1">
    <citation type="submission" date="2024-02" db="EMBL/GenBank/DDBJ databases">
        <title>Identification of pathogenicity and growth-promoting function of Pseudomonas putida variant.</title>
        <authorList>
            <person name="Sun J."/>
        </authorList>
    </citation>
    <scope>NUCLEOTIDE SEQUENCE [LARGE SCALE GENOMIC DNA]</scope>
    <source>
        <strain evidence="3 4">A03</strain>
    </source>
</reference>
<keyword evidence="2" id="KW-0732">Signal</keyword>
<organism evidence="3 4">
    <name type="scientific">Pseudomonas farsensis</name>
    <dbReference type="NCBI Taxonomy" id="2745492"/>
    <lineage>
        <taxon>Bacteria</taxon>
        <taxon>Pseudomonadati</taxon>
        <taxon>Pseudomonadota</taxon>
        <taxon>Gammaproteobacteria</taxon>
        <taxon>Pseudomonadales</taxon>
        <taxon>Pseudomonadaceae</taxon>
        <taxon>Pseudomonas</taxon>
    </lineage>
</organism>
<evidence type="ECO:0008006" key="5">
    <source>
        <dbReference type="Google" id="ProtNLM"/>
    </source>
</evidence>
<feature type="chain" id="PRO_5046512981" description="Secreted protein" evidence="2">
    <location>
        <begin position="22"/>
        <end position="69"/>
    </location>
</feature>
<feature type="compositionally biased region" description="Basic and acidic residues" evidence="1">
    <location>
        <begin position="59"/>
        <end position="69"/>
    </location>
</feature>
<dbReference type="EMBL" id="JBBHLC010000053">
    <property type="protein sequence ID" value="MEJ5864856.1"/>
    <property type="molecule type" value="Genomic_DNA"/>
</dbReference>
<evidence type="ECO:0000256" key="2">
    <source>
        <dbReference type="SAM" id="SignalP"/>
    </source>
</evidence>
<feature type="signal peptide" evidence="2">
    <location>
        <begin position="1"/>
        <end position="21"/>
    </location>
</feature>